<sequence>MRNLLIKRSILKMVASLNV</sequence>
<accession>A0A7J8MCD5</accession>
<dbReference type="AlphaFoldDB" id="A0A7J8MCD5"/>
<organism evidence="1 2">
    <name type="scientific">Gossypium lobatum</name>
    <dbReference type="NCBI Taxonomy" id="34289"/>
    <lineage>
        <taxon>Eukaryota</taxon>
        <taxon>Viridiplantae</taxon>
        <taxon>Streptophyta</taxon>
        <taxon>Embryophyta</taxon>
        <taxon>Tracheophyta</taxon>
        <taxon>Spermatophyta</taxon>
        <taxon>Magnoliopsida</taxon>
        <taxon>eudicotyledons</taxon>
        <taxon>Gunneridae</taxon>
        <taxon>Pentapetalae</taxon>
        <taxon>rosids</taxon>
        <taxon>malvids</taxon>
        <taxon>Malvales</taxon>
        <taxon>Malvaceae</taxon>
        <taxon>Malvoideae</taxon>
        <taxon>Gossypium</taxon>
    </lineage>
</organism>
<reference evidence="1 2" key="1">
    <citation type="journal article" date="2019" name="Genome Biol. Evol.">
        <title>Insights into the evolution of the New World diploid cottons (Gossypium, subgenus Houzingenia) based on genome sequencing.</title>
        <authorList>
            <person name="Grover C.E."/>
            <person name="Arick M.A. 2nd"/>
            <person name="Thrash A."/>
            <person name="Conover J.L."/>
            <person name="Sanders W.S."/>
            <person name="Peterson D.G."/>
            <person name="Frelichowski J.E."/>
            <person name="Scheffler J.A."/>
            <person name="Scheffler B.E."/>
            <person name="Wendel J.F."/>
        </authorList>
    </citation>
    <scope>NUCLEOTIDE SEQUENCE [LARGE SCALE GENOMIC DNA]</scope>
    <source>
        <strain evidence="1">157</strain>
        <tissue evidence="1">Leaf</tissue>
    </source>
</reference>
<dbReference type="Proteomes" id="UP000593572">
    <property type="component" value="Unassembled WGS sequence"/>
</dbReference>
<comment type="caution">
    <text evidence="1">The sequence shown here is derived from an EMBL/GenBank/DDBJ whole genome shotgun (WGS) entry which is preliminary data.</text>
</comment>
<evidence type="ECO:0000313" key="1">
    <source>
        <dbReference type="EMBL" id="MBA0562250.1"/>
    </source>
</evidence>
<evidence type="ECO:0000313" key="2">
    <source>
        <dbReference type="Proteomes" id="UP000593572"/>
    </source>
</evidence>
<keyword evidence="2" id="KW-1185">Reference proteome</keyword>
<proteinExistence type="predicted"/>
<gene>
    <name evidence="1" type="ORF">Golob_007310</name>
</gene>
<protein>
    <submittedName>
        <fullName evidence="1">Uncharacterized protein</fullName>
    </submittedName>
</protein>
<dbReference type="EMBL" id="JABEZX010000008">
    <property type="protein sequence ID" value="MBA0562250.1"/>
    <property type="molecule type" value="Genomic_DNA"/>
</dbReference>
<name>A0A7J8MCD5_9ROSI</name>